<dbReference type="GO" id="GO:0016887">
    <property type="term" value="F:ATP hydrolysis activity"/>
    <property type="evidence" value="ECO:0007669"/>
    <property type="project" value="InterPro"/>
</dbReference>
<dbReference type="RefSeq" id="WP_109093114.1">
    <property type="nucleotide sequence ID" value="NZ_QETB01000001.1"/>
</dbReference>
<name>A0A2V1KE83_9ACTO</name>
<sequence length="414" mass="44925">MAVQSQARESIESVVRHLVRQRGIDPQTDAAALESLIGQAITEYEGQSVAGRAEPITAVEPLKHKLRDAIGGYGPLQPLLDDPTVEEIWVDEPAKVFVSRAGRSELTTIVLSDAQIRDLVEKMLRSSGRRLDLSHPFVDAALAGGERLHVVIPDITRKHWAVNIRKYVLRARTLAELVGAGMMPPQAATFLEAATRVGLNILVSGATQAGKTTLLRALLGAVPATERIVSAEEVFELNLEHRDVVAMQTRPPNIEGRGEVTLRRLVREALRMRPERIIIGEVRAAEAFDMLVALNAGIPGACTIHANTAREAVMKLCSLPLLAGENVTSQFVVPTVASAIDLVVHVERDHHGKRRVTEIASVTGRVEASRVEVASIFSTRSGGELTRSGGDIPQRDRFVRAGIDVQQLLGSSWA</sequence>
<dbReference type="PANTHER" id="PTHR30486">
    <property type="entry name" value="TWITCHING MOTILITY PROTEIN PILT"/>
    <property type="match status" value="1"/>
</dbReference>
<dbReference type="InterPro" id="IPR050921">
    <property type="entry name" value="T4SS_GSP_E_ATPase"/>
</dbReference>
<dbReference type="InterPro" id="IPR027417">
    <property type="entry name" value="P-loop_NTPase"/>
</dbReference>
<dbReference type="CDD" id="cd01130">
    <property type="entry name" value="VirB11-like_ATPase"/>
    <property type="match status" value="1"/>
</dbReference>
<dbReference type="Gene3D" id="3.30.450.380">
    <property type="match status" value="1"/>
</dbReference>
<feature type="domain" description="Bacterial type II secretion system protein E" evidence="2">
    <location>
        <begin position="74"/>
        <end position="346"/>
    </location>
</feature>
<dbReference type="AlphaFoldDB" id="A0A2V1KE83"/>
<organism evidence="3 4">
    <name type="scientific">Ancrocorticia populi</name>
    <dbReference type="NCBI Taxonomy" id="2175228"/>
    <lineage>
        <taxon>Bacteria</taxon>
        <taxon>Bacillati</taxon>
        <taxon>Actinomycetota</taxon>
        <taxon>Actinomycetes</taxon>
        <taxon>Actinomycetales</taxon>
        <taxon>Actinomycetaceae</taxon>
        <taxon>Ancrocorticia</taxon>
    </lineage>
</organism>
<accession>A0A2V1KE83</accession>
<dbReference type="Proteomes" id="UP000245283">
    <property type="component" value="Unassembled WGS sequence"/>
</dbReference>
<dbReference type="PANTHER" id="PTHR30486:SF6">
    <property type="entry name" value="TYPE IV PILUS RETRACTATION ATPASE PILT"/>
    <property type="match status" value="1"/>
</dbReference>
<dbReference type="OrthoDB" id="9810761at2"/>
<reference evidence="4" key="1">
    <citation type="submission" date="2018-05" db="EMBL/GenBank/DDBJ databases">
        <authorList>
            <person name="Li Y."/>
        </authorList>
    </citation>
    <scope>NUCLEOTIDE SEQUENCE [LARGE SCALE GENOMIC DNA]</scope>
    <source>
        <strain evidence="4">sk1b4</strain>
    </source>
</reference>
<evidence type="ECO:0000259" key="2">
    <source>
        <dbReference type="Pfam" id="PF00437"/>
    </source>
</evidence>
<evidence type="ECO:0000313" key="3">
    <source>
        <dbReference type="EMBL" id="PWF27619.1"/>
    </source>
</evidence>
<evidence type="ECO:0000313" key="4">
    <source>
        <dbReference type="Proteomes" id="UP000245283"/>
    </source>
</evidence>
<protein>
    <submittedName>
        <fullName evidence="3">Pilus assembly protein CpaF</fullName>
    </submittedName>
</protein>
<dbReference type="InterPro" id="IPR001482">
    <property type="entry name" value="T2SS/T4SS_dom"/>
</dbReference>
<dbReference type="Pfam" id="PF00437">
    <property type="entry name" value="T2SSE"/>
    <property type="match status" value="1"/>
</dbReference>
<evidence type="ECO:0000256" key="1">
    <source>
        <dbReference type="ARBA" id="ARBA00006611"/>
    </source>
</evidence>
<comment type="caution">
    <text evidence="3">The sequence shown here is derived from an EMBL/GenBank/DDBJ whole genome shotgun (WGS) entry which is preliminary data.</text>
</comment>
<dbReference type="EMBL" id="QETB01000001">
    <property type="protein sequence ID" value="PWF27619.1"/>
    <property type="molecule type" value="Genomic_DNA"/>
</dbReference>
<dbReference type="SUPFAM" id="SSF52540">
    <property type="entry name" value="P-loop containing nucleoside triphosphate hydrolases"/>
    <property type="match status" value="1"/>
</dbReference>
<keyword evidence="4" id="KW-1185">Reference proteome</keyword>
<comment type="similarity">
    <text evidence="1">Belongs to the GSP E family.</text>
</comment>
<proteinExistence type="inferred from homology"/>
<gene>
    <name evidence="3" type="ORF">DD236_04375</name>
</gene>
<dbReference type="Gene3D" id="3.40.50.300">
    <property type="entry name" value="P-loop containing nucleotide triphosphate hydrolases"/>
    <property type="match status" value="1"/>
</dbReference>